<name>A0ABV9T3I8_9BACT</name>
<sequence length="314" mass="33120">MKKITFTSTALLITLIVFQSLAAGFSVADRPYLSKEFTLTGNGNLEVRTSGASVRVTGHEGNQVLVEMYVKRNGKPVDPQDAEVQKRLEDYKIDISKSSNKVSVIVERRKNTNWGNGNNRLSLSFDIQVPNTISGKFSTSGGAVAIQGVEGEQDFNTSGGSIKIQDCRGKVYARSSGGSFHVDRYNGTMEVQSSGGSVKLYNLTGALTVNSSGGSVHLDEVSGRIAANTSGGGIKANISTLDTELTLKSSGGSISAVVPKGLGMDLDLRGGRVNTHLTNFDGEVKKDKILGKMNGGGVLVTMASSGGSINLDYK</sequence>
<gene>
    <name evidence="3" type="ORF">ACFPFU_16485</name>
</gene>
<keyword evidence="1" id="KW-0732">Signal</keyword>
<feature type="chain" id="PRO_5047460950" description="DUF4097 domain-containing protein" evidence="1">
    <location>
        <begin position="23"/>
        <end position="314"/>
    </location>
</feature>
<comment type="caution">
    <text evidence="3">The sequence shown here is derived from an EMBL/GenBank/DDBJ whole genome shotgun (WGS) entry which is preliminary data.</text>
</comment>
<evidence type="ECO:0000259" key="2">
    <source>
        <dbReference type="Pfam" id="PF13349"/>
    </source>
</evidence>
<proteinExistence type="predicted"/>
<protein>
    <recommendedName>
        <fullName evidence="2">DUF4097 domain-containing protein</fullName>
    </recommendedName>
</protein>
<feature type="domain" description="DUF4097" evidence="2">
    <location>
        <begin position="44"/>
        <end position="311"/>
    </location>
</feature>
<dbReference type="RefSeq" id="WP_377066016.1">
    <property type="nucleotide sequence ID" value="NZ_JBHSJJ010000009.1"/>
</dbReference>
<dbReference type="Pfam" id="PF13349">
    <property type="entry name" value="DUF4097"/>
    <property type="match status" value="1"/>
</dbReference>
<dbReference type="PANTHER" id="PTHR34094:SF1">
    <property type="entry name" value="PROTEIN FAM185A"/>
    <property type="match status" value="1"/>
</dbReference>
<evidence type="ECO:0000313" key="4">
    <source>
        <dbReference type="Proteomes" id="UP001595818"/>
    </source>
</evidence>
<reference evidence="4" key="1">
    <citation type="journal article" date="2019" name="Int. J. Syst. Evol. Microbiol.">
        <title>The Global Catalogue of Microorganisms (GCM) 10K type strain sequencing project: providing services to taxonomists for standard genome sequencing and annotation.</title>
        <authorList>
            <consortium name="The Broad Institute Genomics Platform"/>
            <consortium name="The Broad Institute Genome Sequencing Center for Infectious Disease"/>
            <person name="Wu L."/>
            <person name="Ma J."/>
        </authorList>
    </citation>
    <scope>NUCLEOTIDE SEQUENCE [LARGE SCALE GENOMIC DNA]</scope>
    <source>
        <strain evidence="4">CGMCC 4.7466</strain>
    </source>
</reference>
<dbReference type="EMBL" id="JBHSJJ010000009">
    <property type="protein sequence ID" value="MFC4873300.1"/>
    <property type="molecule type" value="Genomic_DNA"/>
</dbReference>
<accession>A0ABV9T3I8</accession>
<organism evidence="3 4">
    <name type="scientific">Negadavirga shengliensis</name>
    <dbReference type="NCBI Taxonomy" id="1389218"/>
    <lineage>
        <taxon>Bacteria</taxon>
        <taxon>Pseudomonadati</taxon>
        <taxon>Bacteroidota</taxon>
        <taxon>Cytophagia</taxon>
        <taxon>Cytophagales</taxon>
        <taxon>Cyclobacteriaceae</taxon>
        <taxon>Negadavirga</taxon>
    </lineage>
</organism>
<dbReference type="PANTHER" id="PTHR34094">
    <property type="match status" value="1"/>
</dbReference>
<feature type="signal peptide" evidence="1">
    <location>
        <begin position="1"/>
        <end position="22"/>
    </location>
</feature>
<evidence type="ECO:0000313" key="3">
    <source>
        <dbReference type="EMBL" id="MFC4873300.1"/>
    </source>
</evidence>
<keyword evidence="4" id="KW-1185">Reference proteome</keyword>
<dbReference type="InterPro" id="IPR025164">
    <property type="entry name" value="Toastrack_DUF4097"/>
</dbReference>
<dbReference type="Proteomes" id="UP001595818">
    <property type="component" value="Unassembled WGS sequence"/>
</dbReference>
<evidence type="ECO:0000256" key="1">
    <source>
        <dbReference type="SAM" id="SignalP"/>
    </source>
</evidence>